<dbReference type="Pfam" id="PF04377">
    <property type="entry name" value="ATE_C"/>
    <property type="match status" value="1"/>
</dbReference>
<evidence type="ECO:0000313" key="2">
    <source>
        <dbReference type="EMBL" id="MBO0936728.1"/>
    </source>
</evidence>
<gene>
    <name evidence="2" type="ORF">J2I47_09245</name>
</gene>
<dbReference type="GO" id="GO:0004057">
    <property type="term" value="F:arginyl-tRNA--protein transferase activity"/>
    <property type="evidence" value="ECO:0007669"/>
    <property type="project" value="InterPro"/>
</dbReference>
<reference evidence="2" key="1">
    <citation type="submission" date="2021-03" db="EMBL/GenBank/DDBJ databases">
        <title>Fibrella sp. HMF5335 genome sequencing and assembly.</title>
        <authorList>
            <person name="Kang H."/>
            <person name="Kim H."/>
            <person name="Bae S."/>
            <person name="Joh K."/>
        </authorList>
    </citation>
    <scope>NUCLEOTIDE SEQUENCE</scope>
    <source>
        <strain evidence="2">HMF5335</strain>
    </source>
</reference>
<organism evidence="2 3">
    <name type="scientific">Fibrella rubiginis</name>
    <dbReference type="NCBI Taxonomy" id="2817060"/>
    <lineage>
        <taxon>Bacteria</taxon>
        <taxon>Pseudomonadati</taxon>
        <taxon>Bacteroidota</taxon>
        <taxon>Cytophagia</taxon>
        <taxon>Cytophagales</taxon>
        <taxon>Spirosomataceae</taxon>
        <taxon>Fibrella</taxon>
    </lineage>
</organism>
<dbReference type="PANTHER" id="PTHR21367:SF1">
    <property type="entry name" value="ARGINYL-TRNA--PROTEIN TRANSFERASE 1"/>
    <property type="match status" value="1"/>
</dbReference>
<dbReference type="InterPro" id="IPR030700">
    <property type="entry name" value="N-end_Aminoacyl_Trfase"/>
</dbReference>
<dbReference type="SUPFAM" id="SSF55729">
    <property type="entry name" value="Acyl-CoA N-acyltransferases (Nat)"/>
    <property type="match status" value="1"/>
</dbReference>
<dbReference type="PANTHER" id="PTHR21367">
    <property type="entry name" value="ARGININE-TRNA-PROTEIN TRANSFERASE 1"/>
    <property type="match status" value="1"/>
</dbReference>
<proteinExistence type="predicted"/>
<dbReference type="InterPro" id="IPR007472">
    <property type="entry name" value="N-end_Aminoacyl_Trfase_C"/>
</dbReference>
<dbReference type="AlphaFoldDB" id="A0A939K4H6"/>
<keyword evidence="3" id="KW-1185">Reference proteome</keyword>
<dbReference type="InterPro" id="IPR016181">
    <property type="entry name" value="Acyl_CoA_acyltransferase"/>
</dbReference>
<evidence type="ECO:0000313" key="3">
    <source>
        <dbReference type="Proteomes" id="UP000664034"/>
    </source>
</evidence>
<dbReference type="EMBL" id="JAFMYV010000003">
    <property type="protein sequence ID" value="MBO0936728.1"/>
    <property type="molecule type" value="Genomic_DNA"/>
</dbReference>
<dbReference type="RefSeq" id="WP_207364271.1">
    <property type="nucleotide sequence ID" value="NZ_JAFMYV010000003.1"/>
</dbReference>
<name>A0A939K4H6_9BACT</name>
<sequence length="222" mass="25756">MVGRHLDIALDRGYFRMHQYVFTCQYLMLDDTVCPVHWLRVDLRRVQFGKSQRQLINRNKAFSVSVTPLTLTGELTGLYARYRASIDFDAPESVEASLFDGAPTSSSTFDTYVMNVRDGDRLIAAGIFDKGMRTIAGIMNFYDPDYKRYSLGKYLMLLKINFAQQQQYDYYYPGYVVSYYPKFDYKIAAAESATEVLDTISDRWLPFSWETVEELAAELMRE</sequence>
<evidence type="ECO:0000259" key="1">
    <source>
        <dbReference type="Pfam" id="PF04377"/>
    </source>
</evidence>
<dbReference type="GO" id="GO:0005737">
    <property type="term" value="C:cytoplasm"/>
    <property type="evidence" value="ECO:0007669"/>
    <property type="project" value="TreeGrafter"/>
</dbReference>
<dbReference type="Proteomes" id="UP000664034">
    <property type="component" value="Unassembled WGS sequence"/>
</dbReference>
<accession>A0A939K4H6</accession>
<protein>
    <submittedName>
        <fullName evidence="2">GNAT family N-acetyltransferase</fullName>
    </submittedName>
</protein>
<comment type="caution">
    <text evidence="2">The sequence shown here is derived from an EMBL/GenBank/DDBJ whole genome shotgun (WGS) entry which is preliminary data.</text>
</comment>
<feature type="domain" description="N-end rule aminoacyl transferase C-terminal" evidence="1">
    <location>
        <begin position="77"/>
        <end position="187"/>
    </location>
</feature>